<keyword evidence="3" id="KW-0812">Transmembrane</keyword>
<keyword evidence="4" id="KW-1133">Transmembrane helix</keyword>
<dbReference type="Proteomes" id="UP001459277">
    <property type="component" value="Unassembled WGS sequence"/>
</dbReference>
<sequence length="226" mass="26034">MAVIQYEKRPALTLQKISICRQGHNVITKVFIPESDWGDNSFKALTYIPRKTFPATEEKIARYFDSIKKVPSSSALSSSSGSSKRKRGSNNEKTPRKGSRIKRDSKQTVLEQQSDSLQEKKFKKENVKKDFYFSFELLIYISYEFHFALETILGEVRIRSVRILIGLGLTWFTRYWFPEELISPLAKPLLTLPFDSYFVCTQSTEAFPTYVATSSIACSYFVFPLI</sequence>
<evidence type="ECO:0000256" key="6">
    <source>
        <dbReference type="SAM" id="MobiDB-lite"/>
    </source>
</evidence>
<proteinExistence type="inferred from homology"/>
<feature type="region of interest" description="Disordered" evidence="6">
    <location>
        <begin position="72"/>
        <end position="106"/>
    </location>
</feature>
<accession>A0AAW2BD23</accession>
<evidence type="ECO:0000256" key="5">
    <source>
        <dbReference type="ARBA" id="ARBA00023136"/>
    </source>
</evidence>
<evidence type="ECO:0000313" key="8">
    <source>
        <dbReference type="EMBL" id="KAK9982888.1"/>
    </source>
</evidence>
<dbReference type="GO" id="GO:0043953">
    <property type="term" value="P:protein transport by the Tat complex"/>
    <property type="evidence" value="ECO:0007669"/>
    <property type="project" value="TreeGrafter"/>
</dbReference>
<dbReference type="GO" id="GO:0033281">
    <property type="term" value="C:TAT protein transport complex"/>
    <property type="evidence" value="ECO:0007669"/>
    <property type="project" value="TreeGrafter"/>
</dbReference>
<evidence type="ECO:0000256" key="2">
    <source>
        <dbReference type="ARBA" id="ARBA00008882"/>
    </source>
</evidence>
<feature type="non-terminal residue" evidence="7">
    <location>
        <position position="226"/>
    </location>
</feature>
<organism evidence="7 9">
    <name type="scientific">Lithocarpus litseifolius</name>
    <dbReference type="NCBI Taxonomy" id="425828"/>
    <lineage>
        <taxon>Eukaryota</taxon>
        <taxon>Viridiplantae</taxon>
        <taxon>Streptophyta</taxon>
        <taxon>Embryophyta</taxon>
        <taxon>Tracheophyta</taxon>
        <taxon>Spermatophyta</taxon>
        <taxon>Magnoliopsida</taxon>
        <taxon>eudicotyledons</taxon>
        <taxon>Gunneridae</taxon>
        <taxon>Pentapetalae</taxon>
        <taxon>rosids</taxon>
        <taxon>fabids</taxon>
        <taxon>Fagales</taxon>
        <taxon>Fagaceae</taxon>
        <taxon>Lithocarpus</taxon>
    </lineage>
</organism>
<feature type="compositionally biased region" description="Low complexity" evidence="6">
    <location>
        <begin position="72"/>
        <end position="82"/>
    </location>
</feature>
<feature type="compositionally biased region" description="Basic and acidic residues" evidence="6">
    <location>
        <begin position="89"/>
        <end position="106"/>
    </location>
</feature>
<dbReference type="AlphaFoldDB" id="A0AAW2BD23"/>
<dbReference type="EMBL" id="JAZDWU010000016">
    <property type="protein sequence ID" value="KAK9982888.1"/>
    <property type="molecule type" value="Genomic_DNA"/>
</dbReference>
<keyword evidence="9" id="KW-1185">Reference proteome</keyword>
<comment type="similarity">
    <text evidence="2">Belongs to the TatC family.</text>
</comment>
<dbReference type="GO" id="GO:0065002">
    <property type="term" value="P:intracellular protein transmembrane transport"/>
    <property type="evidence" value="ECO:0007669"/>
    <property type="project" value="TreeGrafter"/>
</dbReference>
<comment type="subcellular location">
    <subcellularLocation>
        <location evidence="1">Membrane</location>
        <topology evidence="1">Multi-pass membrane protein</topology>
    </subcellularLocation>
</comment>
<comment type="caution">
    <text evidence="7">The sequence shown here is derived from an EMBL/GenBank/DDBJ whole genome shotgun (WGS) entry which is preliminary data.</text>
</comment>
<evidence type="ECO:0000256" key="4">
    <source>
        <dbReference type="ARBA" id="ARBA00022989"/>
    </source>
</evidence>
<evidence type="ECO:0000313" key="7">
    <source>
        <dbReference type="EMBL" id="KAK9982669.1"/>
    </source>
</evidence>
<evidence type="ECO:0000256" key="3">
    <source>
        <dbReference type="ARBA" id="ARBA00022692"/>
    </source>
</evidence>
<evidence type="ECO:0000313" key="9">
    <source>
        <dbReference type="Proteomes" id="UP001459277"/>
    </source>
</evidence>
<protein>
    <submittedName>
        <fullName evidence="7">Uncharacterized protein</fullName>
    </submittedName>
</protein>
<dbReference type="InterPro" id="IPR002033">
    <property type="entry name" value="TatC"/>
</dbReference>
<dbReference type="GO" id="GO:0009977">
    <property type="term" value="F:proton motive force dependent protein transmembrane transporter activity"/>
    <property type="evidence" value="ECO:0007669"/>
    <property type="project" value="TreeGrafter"/>
</dbReference>
<name>A0AAW2BD23_9ROSI</name>
<dbReference type="PANTHER" id="PTHR30371">
    <property type="entry name" value="SEC-INDEPENDENT PROTEIN TRANSLOCASE PROTEIN TATC"/>
    <property type="match status" value="1"/>
</dbReference>
<dbReference type="PANTHER" id="PTHR30371:SF0">
    <property type="entry name" value="SEC-INDEPENDENT PROTEIN TRANSLOCASE PROTEIN TATC, CHLOROPLASTIC-RELATED"/>
    <property type="match status" value="1"/>
</dbReference>
<reference evidence="7 9" key="1">
    <citation type="submission" date="2024-01" db="EMBL/GenBank/DDBJ databases">
        <title>A telomere-to-telomere, gap-free genome of sweet tea (Lithocarpus litseifolius).</title>
        <authorList>
            <person name="Zhou J."/>
        </authorList>
    </citation>
    <scope>NUCLEOTIDE SEQUENCE [LARGE SCALE GENOMIC DNA]</scope>
    <source>
        <strain evidence="7">Zhou-2022a</strain>
        <tissue evidence="7">Leaf</tissue>
    </source>
</reference>
<dbReference type="EMBL" id="JAZDWU010000052">
    <property type="protein sequence ID" value="KAK9982669.1"/>
    <property type="molecule type" value="Genomic_DNA"/>
</dbReference>
<gene>
    <name evidence="8" type="ORF">SO802_035397</name>
    <name evidence="7" type="ORF">SO802_035402</name>
</gene>
<evidence type="ECO:0000256" key="1">
    <source>
        <dbReference type="ARBA" id="ARBA00004141"/>
    </source>
</evidence>
<keyword evidence="5" id="KW-0472">Membrane</keyword>